<dbReference type="HOGENOM" id="CLU_2618649_0_0_4"/>
<comment type="caution">
    <text evidence="1">The sequence shown here is derived from an EMBL/GenBank/DDBJ whole genome shotgun (WGS) entry which is preliminary data.</text>
</comment>
<dbReference type="Proteomes" id="UP000003973">
    <property type="component" value="Unassembled WGS sequence"/>
</dbReference>
<reference evidence="1" key="1">
    <citation type="submission" date="2011-10" db="EMBL/GenBank/DDBJ databases">
        <title>The Genome Sequence of Oxalobacter formigenes HOxBLS.</title>
        <authorList>
            <consortium name="The Broad Institute Genome Sequencing Platform"/>
            <person name="Earl A."/>
            <person name="Ward D."/>
            <person name="Feldgarden M."/>
            <person name="Gevers D."/>
            <person name="Allison M.J."/>
            <person name="Humphrey S."/>
            <person name="Young S.K."/>
            <person name="Zeng Q."/>
            <person name="Gargeya S."/>
            <person name="Fitzgerald M."/>
            <person name="Haas B."/>
            <person name="Abouelleil A."/>
            <person name="Alvarado L."/>
            <person name="Arachchi H.M."/>
            <person name="Berlin A."/>
            <person name="Brown A."/>
            <person name="Chapman S.B."/>
            <person name="Chen Z."/>
            <person name="Dunbar C."/>
            <person name="Freedman E."/>
            <person name="Gearin G."/>
            <person name="Goldberg J."/>
            <person name="Griggs A."/>
            <person name="Gujja S."/>
            <person name="Heiman D."/>
            <person name="Howarth C."/>
            <person name="Larson L."/>
            <person name="Lui A."/>
            <person name="MacDonald P.J.P."/>
            <person name="Montmayeur A."/>
            <person name="Murphy C."/>
            <person name="Neiman D."/>
            <person name="Pearson M."/>
            <person name="Priest M."/>
            <person name="Roberts A."/>
            <person name="Saif S."/>
            <person name="Shea T."/>
            <person name="Shenoy N."/>
            <person name="Sisk P."/>
            <person name="Stolte C."/>
            <person name="Sykes S."/>
            <person name="Wortman J."/>
            <person name="Nusbaum C."/>
            <person name="Birren B."/>
        </authorList>
    </citation>
    <scope>NUCLEOTIDE SEQUENCE [LARGE SCALE GENOMIC DNA]</scope>
    <source>
        <strain evidence="1">HOxBLS</strain>
    </source>
</reference>
<accession>C3X366</accession>
<dbReference type="AlphaFoldDB" id="C3X366"/>
<evidence type="ECO:0000313" key="1">
    <source>
        <dbReference type="EMBL" id="EEO27652.1"/>
    </source>
</evidence>
<proteinExistence type="predicted"/>
<dbReference type="RefSeq" id="WP_005876796.1">
    <property type="nucleotide sequence ID" value="NZ_CABMNL010000001.1"/>
</dbReference>
<evidence type="ECO:0000313" key="2">
    <source>
        <dbReference type="Proteomes" id="UP000003973"/>
    </source>
</evidence>
<keyword evidence="2" id="KW-1185">Reference proteome</keyword>
<name>C3X366_9BURK</name>
<organism evidence="1 2">
    <name type="scientific">Oxalobacter paraformigenes</name>
    <dbReference type="NCBI Taxonomy" id="556268"/>
    <lineage>
        <taxon>Bacteria</taxon>
        <taxon>Pseudomonadati</taxon>
        <taxon>Pseudomonadota</taxon>
        <taxon>Betaproteobacteria</taxon>
        <taxon>Burkholderiales</taxon>
        <taxon>Oxalobacteraceae</taxon>
        <taxon>Oxalobacter</taxon>
    </lineage>
</organism>
<protein>
    <submittedName>
        <fullName evidence="1">Uncharacterized protein</fullName>
    </submittedName>
</protein>
<dbReference type="EMBL" id="ACDP02000023">
    <property type="protein sequence ID" value="EEO27652.1"/>
    <property type="molecule type" value="Genomic_DNA"/>
</dbReference>
<gene>
    <name evidence="1" type="ORF">OFAG_00805</name>
</gene>
<sequence length="78" mass="9057">MATKSTENTEAENKEAWVAGKEEHYPVTLDEFCRRLSTSDRRVEMIGAFEHVEKSAGRTKDTESAYRVRYEEFINQPV</sequence>